<dbReference type="OrthoDB" id="2427707at2759"/>
<sequence>MIQKITFATILVAFSVFFICFTNASPIKNSPHSSFAFADFPTLAGGVIFYEFRNNDNVFVRVTWQFNDGFTDATSKYEIQIPHLKKQLISNINPPGTPIFQYDIEGKTLKFFIEKKVKVFRDGEVLVEERIVPAPE</sequence>
<dbReference type="EMBL" id="PQFF01000324">
    <property type="protein sequence ID" value="RHZ60286.1"/>
    <property type="molecule type" value="Genomic_DNA"/>
</dbReference>
<feature type="signal peptide" evidence="1">
    <location>
        <begin position="1"/>
        <end position="24"/>
    </location>
</feature>
<name>A0A397HFB9_9GLOM</name>
<dbReference type="Proteomes" id="UP000266861">
    <property type="component" value="Unassembled WGS sequence"/>
</dbReference>
<accession>A0A397HFB9</accession>
<dbReference type="AlphaFoldDB" id="A0A397HFB9"/>
<keyword evidence="1" id="KW-0732">Signal</keyword>
<evidence type="ECO:0000313" key="3">
    <source>
        <dbReference type="Proteomes" id="UP000266861"/>
    </source>
</evidence>
<gene>
    <name evidence="2" type="ORF">Glove_355g19</name>
</gene>
<reference evidence="2 3" key="1">
    <citation type="submission" date="2018-08" db="EMBL/GenBank/DDBJ databases">
        <title>Genome and evolution of the arbuscular mycorrhizal fungus Diversispora epigaea (formerly Glomus versiforme) and its bacterial endosymbionts.</title>
        <authorList>
            <person name="Sun X."/>
            <person name="Fei Z."/>
            <person name="Harrison M."/>
        </authorList>
    </citation>
    <scope>NUCLEOTIDE SEQUENCE [LARGE SCALE GENOMIC DNA]</scope>
    <source>
        <strain evidence="2 3">IT104</strain>
    </source>
</reference>
<feature type="chain" id="PRO_5017286577" evidence="1">
    <location>
        <begin position="25"/>
        <end position="136"/>
    </location>
</feature>
<proteinExistence type="predicted"/>
<organism evidence="2 3">
    <name type="scientific">Diversispora epigaea</name>
    <dbReference type="NCBI Taxonomy" id="1348612"/>
    <lineage>
        <taxon>Eukaryota</taxon>
        <taxon>Fungi</taxon>
        <taxon>Fungi incertae sedis</taxon>
        <taxon>Mucoromycota</taxon>
        <taxon>Glomeromycotina</taxon>
        <taxon>Glomeromycetes</taxon>
        <taxon>Diversisporales</taxon>
        <taxon>Diversisporaceae</taxon>
        <taxon>Diversispora</taxon>
    </lineage>
</organism>
<keyword evidence="3" id="KW-1185">Reference proteome</keyword>
<evidence type="ECO:0000313" key="2">
    <source>
        <dbReference type="EMBL" id="RHZ60286.1"/>
    </source>
</evidence>
<comment type="caution">
    <text evidence="2">The sequence shown here is derived from an EMBL/GenBank/DDBJ whole genome shotgun (WGS) entry which is preliminary data.</text>
</comment>
<evidence type="ECO:0000256" key="1">
    <source>
        <dbReference type="SAM" id="SignalP"/>
    </source>
</evidence>
<protein>
    <submittedName>
        <fullName evidence="2">Uncharacterized protein</fullName>
    </submittedName>
</protein>